<protein>
    <submittedName>
        <fullName evidence="2">Uncharacterized protein</fullName>
    </submittedName>
</protein>
<name>A0A1G5JAU9_9BACL</name>
<dbReference type="EMBL" id="FMVM01000010">
    <property type="protein sequence ID" value="SCY85324.1"/>
    <property type="molecule type" value="Genomic_DNA"/>
</dbReference>
<dbReference type="AlphaFoldDB" id="A0A1G5JAU9"/>
<gene>
    <name evidence="2" type="ORF">SAMN05720606_110193</name>
</gene>
<reference evidence="3" key="1">
    <citation type="submission" date="2016-10" db="EMBL/GenBank/DDBJ databases">
        <authorList>
            <person name="Varghese N."/>
            <person name="Submissions S."/>
        </authorList>
    </citation>
    <scope>NUCLEOTIDE SEQUENCE [LARGE SCALE GENOMIC DNA]</scope>
    <source>
        <strain evidence="3">BL9</strain>
    </source>
</reference>
<proteinExistence type="predicted"/>
<sequence length="31" mass="3368">MEGEGYAGRVLTEGGQGTGEGRYQLMYDREG</sequence>
<keyword evidence="3" id="KW-1185">Reference proteome</keyword>
<dbReference type="Proteomes" id="UP000198538">
    <property type="component" value="Unassembled WGS sequence"/>
</dbReference>
<organism evidence="2 3">
    <name type="scientific">Paenibacillus polysaccharolyticus</name>
    <dbReference type="NCBI Taxonomy" id="582692"/>
    <lineage>
        <taxon>Bacteria</taxon>
        <taxon>Bacillati</taxon>
        <taxon>Bacillota</taxon>
        <taxon>Bacilli</taxon>
        <taxon>Bacillales</taxon>
        <taxon>Paenibacillaceae</taxon>
        <taxon>Paenibacillus</taxon>
    </lineage>
</organism>
<evidence type="ECO:0000313" key="3">
    <source>
        <dbReference type="Proteomes" id="UP000198538"/>
    </source>
</evidence>
<feature type="region of interest" description="Disordered" evidence="1">
    <location>
        <begin position="1"/>
        <end position="31"/>
    </location>
</feature>
<evidence type="ECO:0000313" key="2">
    <source>
        <dbReference type="EMBL" id="SCY85324.1"/>
    </source>
</evidence>
<accession>A0A1G5JAU9</accession>
<evidence type="ECO:0000256" key="1">
    <source>
        <dbReference type="SAM" id="MobiDB-lite"/>
    </source>
</evidence>